<feature type="repeat" description="WD" evidence="3">
    <location>
        <begin position="1043"/>
        <end position="1084"/>
    </location>
</feature>
<dbReference type="Pfam" id="PF00400">
    <property type="entry name" value="WD40"/>
    <property type="match status" value="10"/>
</dbReference>
<dbReference type="Gene3D" id="3.40.50.300">
    <property type="entry name" value="P-loop containing nucleotide triphosphate hydrolases"/>
    <property type="match status" value="1"/>
</dbReference>
<reference evidence="7" key="2">
    <citation type="submission" date="2015-01" db="EMBL/GenBank/DDBJ databases">
        <title>Evolutionary Origins and Diversification of the Mycorrhizal Mutualists.</title>
        <authorList>
            <consortium name="DOE Joint Genome Institute"/>
            <consortium name="Mycorrhizal Genomics Consortium"/>
            <person name="Kohler A."/>
            <person name="Kuo A."/>
            <person name="Nagy L.G."/>
            <person name="Floudas D."/>
            <person name="Copeland A."/>
            <person name="Barry K.W."/>
            <person name="Cichocki N."/>
            <person name="Veneault-Fourrey C."/>
            <person name="LaButti K."/>
            <person name="Lindquist E.A."/>
            <person name="Lipzen A."/>
            <person name="Lundell T."/>
            <person name="Morin E."/>
            <person name="Murat C."/>
            <person name="Riley R."/>
            <person name="Ohm R."/>
            <person name="Sun H."/>
            <person name="Tunlid A."/>
            <person name="Henrissat B."/>
            <person name="Grigoriev I.V."/>
            <person name="Hibbett D.S."/>
            <person name="Martin F."/>
        </authorList>
    </citation>
    <scope>NUCLEOTIDE SEQUENCE [LARGE SCALE GENOMIC DNA]</scope>
    <source>
        <strain evidence="7">MAFF 305830</strain>
    </source>
</reference>
<dbReference type="InterPro" id="IPR019775">
    <property type="entry name" value="WD40_repeat_CS"/>
</dbReference>
<dbReference type="SUPFAM" id="SSF52540">
    <property type="entry name" value="P-loop containing nucleoside triphosphate hydrolases"/>
    <property type="match status" value="1"/>
</dbReference>
<dbReference type="PROSITE" id="PS50294">
    <property type="entry name" value="WD_REPEATS_REGION"/>
    <property type="match status" value="14"/>
</dbReference>
<dbReference type="PANTHER" id="PTHR44019:SF8">
    <property type="entry name" value="POC1 CENTRIOLAR PROTEIN HOMOLOG"/>
    <property type="match status" value="1"/>
</dbReference>
<dbReference type="CDD" id="cd00200">
    <property type="entry name" value="WD40"/>
    <property type="match status" value="2"/>
</dbReference>
<dbReference type="InterPro" id="IPR036322">
    <property type="entry name" value="WD40_repeat_dom_sf"/>
</dbReference>
<feature type="repeat" description="WD" evidence="3">
    <location>
        <begin position="744"/>
        <end position="785"/>
    </location>
</feature>
<name>A0A0C3BA18_SERVB</name>
<gene>
    <name evidence="6" type="ORF">M408DRAFT_61483</name>
</gene>
<dbReference type="Proteomes" id="UP000054097">
    <property type="component" value="Unassembled WGS sequence"/>
</dbReference>
<dbReference type="InterPro" id="IPR056884">
    <property type="entry name" value="NPHP3-like_N"/>
</dbReference>
<dbReference type="PANTHER" id="PTHR44019">
    <property type="entry name" value="WD REPEAT-CONTAINING PROTEIN 55"/>
    <property type="match status" value="1"/>
</dbReference>
<dbReference type="SUPFAM" id="SSF50998">
    <property type="entry name" value="Quinoprotein alcohol dehydrogenase-like"/>
    <property type="match status" value="1"/>
</dbReference>
<feature type="repeat" description="WD" evidence="3">
    <location>
        <begin position="658"/>
        <end position="699"/>
    </location>
</feature>
<evidence type="ECO:0000256" key="3">
    <source>
        <dbReference type="PROSITE-ProRule" id="PRU00221"/>
    </source>
</evidence>
<dbReference type="AlphaFoldDB" id="A0A0C3BA18"/>
<feature type="repeat" description="WD" evidence="3">
    <location>
        <begin position="873"/>
        <end position="914"/>
    </location>
</feature>
<feature type="repeat" description="WD" evidence="3">
    <location>
        <begin position="958"/>
        <end position="999"/>
    </location>
</feature>
<feature type="repeat" description="WD" evidence="3">
    <location>
        <begin position="615"/>
        <end position="656"/>
    </location>
</feature>
<feature type="domain" description="EML-like second beta-propeller" evidence="4">
    <location>
        <begin position="582"/>
        <end position="741"/>
    </location>
</feature>
<dbReference type="InterPro" id="IPR050505">
    <property type="entry name" value="WDR55/POC1"/>
</dbReference>
<proteinExistence type="predicted"/>
<dbReference type="STRING" id="933852.A0A0C3BA18"/>
<dbReference type="OrthoDB" id="674604at2759"/>
<evidence type="ECO:0000256" key="1">
    <source>
        <dbReference type="ARBA" id="ARBA00022574"/>
    </source>
</evidence>
<keyword evidence="1 3" id="KW-0853">WD repeat</keyword>
<evidence type="ECO:0000259" key="4">
    <source>
        <dbReference type="Pfam" id="PF23414"/>
    </source>
</evidence>
<feature type="repeat" description="WD" evidence="3">
    <location>
        <begin position="915"/>
        <end position="956"/>
    </location>
</feature>
<dbReference type="Gene3D" id="2.130.10.10">
    <property type="entry name" value="YVTN repeat-like/Quinoprotein amine dehydrogenase"/>
    <property type="match status" value="6"/>
</dbReference>
<feature type="repeat" description="WD" evidence="3">
    <location>
        <begin position="1000"/>
        <end position="1041"/>
    </location>
</feature>
<dbReference type="InterPro" id="IPR020472">
    <property type="entry name" value="WD40_PAC1"/>
</dbReference>
<feature type="repeat" description="WD" evidence="3">
    <location>
        <begin position="830"/>
        <end position="871"/>
    </location>
</feature>
<dbReference type="PROSITE" id="PS50082">
    <property type="entry name" value="WD_REPEATS_2"/>
    <property type="match status" value="14"/>
</dbReference>
<dbReference type="HOGENOM" id="CLU_000288_6_3_1"/>
<protein>
    <submittedName>
        <fullName evidence="6">Uncharacterized protein</fullName>
    </submittedName>
</protein>
<dbReference type="Pfam" id="PF23414">
    <property type="entry name" value="Beta-prop_EML_2"/>
    <property type="match status" value="1"/>
</dbReference>
<dbReference type="InterPro" id="IPR001680">
    <property type="entry name" value="WD40_rpt"/>
</dbReference>
<dbReference type="SMART" id="SM00320">
    <property type="entry name" value="WD40"/>
    <property type="match status" value="14"/>
</dbReference>
<dbReference type="InterPro" id="IPR011047">
    <property type="entry name" value="Quinoprotein_ADH-like_sf"/>
</dbReference>
<feature type="repeat" description="WD" evidence="3">
    <location>
        <begin position="572"/>
        <end position="613"/>
    </location>
</feature>
<accession>A0A0C3BA18</accession>
<dbReference type="InterPro" id="IPR055442">
    <property type="entry name" value="Beta-prop_EML-like_2nd"/>
</dbReference>
<keyword evidence="7" id="KW-1185">Reference proteome</keyword>
<evidence type="ECO:0000313" key="7">
    <source>
        <dbReference type="Proteomes" id="UP000054097"/>
    </source>
</evidence>
<feature type="repeat" description="WD" evidence="3">
    <location>
        <begin position="1129"/>
        <end position="1170"/>
    </location>
</feature>
<organism evidence="6 7">
    <name type="scientific">Serendipita vermifera MAFF 305830</name>
    <dbReference type="NCBI Taxonomy" id="933852"/>
    <lineage>
        <taxon>Eukaryota</taxon>
        <taxon>Fungi</taxon>
        <taxon>Dikarya</taxon>
        <taxon>Basidiomycota</taxon>
        <taxon>Agaricomycotina</taxon>
        <taxon>Agaricomycetes</taxon>
        <taxon>Sebacinales</taxon>
        <taxon>Serendipitaceae</taxon>
        <taxon>Serendipita</taxon>
    </lineage>
</organism>
<feature type="repeat" description="WD" evidence="3">
    <location>
        <begin position="701"/>
        <end position="742"/>
    </location>
</feature>
<evidence type="ECO:0000256" key="2">
    <source>
        <dbReference type="ARBA" id="ARBA00022737"/>
    </source>
</evidence>
<dbReference type="Pfam" id="PF24883">
    <property type="entry name" value="NPHP3_N"/>
    <property type="match status" value="1"/>
</dbReference>
<evidence type="ECO:0000313" key="6">
    <source>
        <dbReference type="EMBL" id="KIM33655.1"/>
    </source>
</evidence>
<dbReference type="InterPro" id="IPR015943">
    <property type="entry name" value="WD40/YVTN_repeat-like_dom_sf"/>
</dbReference>
<dbReference type="EMBL" id="KN824278">
    <property type="protein sequence ID" value="KIM33655.1"/>
    <property type="molecule type" value="Genomic_DNA"/>
</dbReference>
<dbReference type="InterPro" id="IPR027417">
    <property type="entry name" value="P-loop_NTPase"/>
</dbReference>
<feature type="repeat" description="WD" evidence="3">
    <location>
        <begin position="787"/>
        <end position="828"/>
    </location>
</feature>
<dbReference type="SUPFAM" id="SSF50978">
    <property type="entry name" value="WD40 repeat-like"/>
    <property type="match status" value="1"/>
</dbReference>
<dbReference type="PROSITE" id="PS00678">
    <property type="entry name" value="WD_REPEATS_1"/>
    <property type="match status" value="13"/>
</dbReference>
<reference evidence="6 7" key="1">
    <citation type="submission" date="2014-04" db="EMBL/GenBank/DDBJ databases">
        <authorList>
            <consortium name="DOE Joint Genome Institute"/>
            <person name="Kuo A."/>
            <person name="Zuccaro A."/>
            <person name="Kohler A."/>
            <person name="Nagy L.G."/>
            <person name="Floudas D."/>
            <person name="Copeland A."/>
            <person name="Barry K.W."/>
            <person name="Cichocki N."/>
            <person name="Veneault-Fourrey C."/>
            <person name="LaButti K."/>
            <person name="Lindquist E.A."/>
            <person name="Lipzen A."/>
            <person name="Lundell T."/>
            <person name="Morin E."/>
            <person name="Murat C."/>
            <person name="Sun H."/>
            <person name="Tunlid A."/>
            <person name="Henrissat B."/>
            <person name="Grigoriev I.V."/>
            <person name="Hibbett D.S."/>
            <person name="Martin F."/>
            <person name="Nordberg H.P."/>
            <person name="Cantor M.N."/>
            <person name="Hua S.X."/>
        </authorList>
    </citation>
    <scope>NUCLEOTIDE SEQUENCE [LARGE SCALE GENOMIC DNA]</scope>
    <source>
        <strain evidence="6 7">MAFF 305830</strain>
    </source>
</reference>
<feature type="domain" description="Nephrocystin 3-like N-terminal" evidence="5">
    <location>
        <begin position="17"/>
        <end position="189"/>
    </location>
</feature>
<evidence type="ECO:0000259" key="5">
    <source>
        <dbReference type="Pfam" id="PF24883"/>
    </source>
</evidence>
<keyword evidence="2" id="KW-0677">Repeat</keyword>
<sequence>MPINIECDSHVAECMEGTRENILNEIYSWMENVDAPNILWLKGYPGVGKSAIASSVVEHLRSLKRLGSSFFFRREMANDMTPNALWRVVAHDLARRFRPIKEEMIARLKAEEIIPTTVNVDKLFRQLIRDPLTAIEETLTGALPVIVIDALDECGGLDAQHSEQRRNLLQTLKGWSRLPTKFKLFVTSRNESDIDQLFSTTNHHLIEVFAGKSVEAKSSQDITTFLKDRFQKIAMKYPRSLPLDWPGHQVVLELTTMAQGLFIWVKVITNFAGRGDPKEQLSLILRGNSASDMTKLYSLILDTSFPEQTENFIKCFRSILGAVILGKASLPTSSLLHLLSLTDTTMEHICNGLQAVMDSRDTLRIHHQSFVDFLMDQSRCPTSFLIDRKRESQTLTVACLRTMEDHLRFNICNFETSYLRNAGIQNLAARVEECIPHHLSYSSCFWASHLAEIPFEREVMGYLEIFMAKQFLYWLEVLSGMKRVNIASGMLWILINYLQDGGQSDAMAKDMQKFVSTFGSVISRSLPHIYLSALTFAPKNSAVSQKYIKDYPRMLAIQSGGQSEWPAIQNILVDHDDQVRSVSFSPDSRRIVSGSDDRTIRVWDAETGDIVAGPFEGHVEAVNSVAFSPNGSRIVSGSEDGTIRLWDAETGELVTGSFEGHNKAINSVAFSPDGTWVVSGSSDTTIRVWEAKTGQAVTGPLKGHSKIVKSVAFSPNSRRIVSGSYDRTIRVWDAETGQVVTGPLKGHRKTVNSVAFSLDGRRIVSGSLDRTIRVWDAETGKLVVGPFKAHRSAVKSVAFSPDGRRIVSGSYDQSVRLWDAETGRMITQPLKGHDEAVLSVAFSPDGRRIVSGSEDSTIRLWDAETSNVDMVPLKGHHKTVNSVAFSPDGGRIVSCSMDSTIRVWDSETGEVVAGPMEEDSSVNSVSFSPHGNRIVTGTNDGIIRVWDAKTGEVATESLEEDGSAVYSVAFSPDGKRVVSGSDCGIIRVWDAETGELVVGPMEEDSPVNSVSFSPNGRSIVSGSEDSTTRLWDAETGKVILGPLKGHGGAVNSVDISPDGRWIASGSGDHTIRLWDSETGQMVVSPLKGHQGSVQSVAFSPNGRQIASSSFDYTIRLWDAETGQVILGPLKGHHSGIMSVAFSADSRRIVSGSYDCTIRVWDIETGQNLICTTPIFGDSSRMDEIDGWVCGADYELLFWIPPDLRLGLYRPSNTLVIGPIVKTVLDFTNFVHGESWVHCRDKISL</sequence>
<feature type="repeat" description="WD" evidence="3">
    <location>
        <begin position="1086"/>
        <end position="1127"/>
    </location>
</feature>
<dbReference type="PRINTS" id="PR00320">
    <property type="entry name" value="GPROTEINBRPT"/>
</dbReference>